<dbReference type="PROSITE" id="PS50192">
    <property type="entry name" value="T_SNARE"/>
    <property type="match status" value="1"/>
</dbReference>
<dbReference type="Gene3D" id="1.10.287.950">
    <property type="entry name" value="Methyl-accepting chemotaxis protein"/>
    <property type="match status" value="1"/>
</dbReference>
<evidence type="ECO:0000256" key="10">
    <source>
        <dbReference type="SAM" id="Phobius"/>
    </source>
</evidence>
<dbReference type="CDD" id="cd11386">
    <property type="entry name" value="MCP_signal"/>
    <property type="match status" value="1"/>
</dbReference>
<dbReference type="GO" id="GO:0005886">
    <property type="term" value="C:plasma membrane"/>
    <property type="evidence" value="ECO:0007669"/>
    <property type="project" value="UniProtKB-SubCell"/>
</dbReference>
<dbReference type="GO" id="GO:0007165">
    <property type="term" value="P:signal transduction"/>
    <property type="evidence" value="ECO:0007669"/>
    <property type="project" value="UniProtKB-KW"/>
</dbReference>
<name>A0A377Q5U1_9NEIS</name>
<feature type="transmembrane region" description="Helical" evidence="10">
    <location>
        <begin position="189"/>
        <end position="211"/>
    </location>
</feature>
<dbReference type="InterPro" id="IPR033480">
    <property type="entry name" value="sCache_2"/>
</dbReference>
<organism evidence="13 15">
    <name type="scientific">Iodobacter fluviatilis</name>
    <dbReference type="NCBI Taxonomy" id="537"/>
    <lineage>
        <taxon>Bacteria</taxon>
        <taxon>Pseudomonadati</taxon>
        <taxon>Pseudomonadota</taxon>
        <taxon>Betaproteobacteria</taxon>
        <taxon>Neisseriales</taxon>
        <taxon>Chitinibacteraceae</taxon>
        <taxon>Iodobacter</taxon>
    </lineage>
</organism>
<dbReference type="GO" id="GO:0004888">
    <property type="term" value="F:transmembrane signaling receptor activity"/>
    <property type="evidence" value="ECO:0007669"/>
    <property type="project" value="InterPro"/>
</dbReference>
<dbReference type="Gene3D" id="3.30.450.20">
    <property type="entry name" value="PAS domain"/>
    <property type="match status" value="1"/>
</dbReference>
<dbReference type="SMART" id="SM00283">
    <property type="entry name" value="MA"/>
    <property type="match status" value="1"/>
</dbReference>
<keyword evidence="6 10" id="KW-0472">Membrane</keyword>
<dbReference type="PROSITE" id="PS50111">
    <property type="entry name" value="CHEMOTAXIS_TRANSDUC_2"/>
    <property type="match status" value="1"/>
</dbReference>
<keyword evidence="3" id="KW-0997">Cell inner membrane</keyword>
<dbReference type="Proteomes" id="UP000295794">
    <property type="component" value="Unassembled WGS sequence"/>
</dbReference>
<evidence type="ECO:0000259" key="11">
    <source>
        <dbReference type="PROSITE" id="PS50111"/>
    </source>
</evidence>
<evidence type="ECO:0000313" key="13">
    <source>
        <dbReference type="EMBL" id="STQ90293.1"/>
    </source>
</evidence>
<dbReference type="Pfam" id="PF00015">
    <property type="entry name" value="MCPsignal"/>
    <property type="match status" value="1"/>
</dbReference>
<sequence length="542" mass="58449">MGLLMNYRVRTRLLLLCVFALCGMVFLSLANMKALRDTMLQDRMDKVKGQTETAAGVIERFHALSQKGQMSSADAQQAAISTLRDVRYSKTEYFFIFDTNYIVRLLPTKIEFEGQQKGDLKDANGKLIYVELAKAAQQGGGFVDYFFPKKGSDKAEPKISYAVLIPDWNWVVGTGIYVDDVDAEFKKNLLYGLAKLLLLAVLVAVVAWMIAQSILHQLGGEPQEGIAVMRRVADGDLQINVASAQEGSMLASLGEMVIGLNRVMRNVRTDADLLNERAAQIAGSSREISIAATRQSDATTNMAAAMEELTVSINHISEGSGVAEQASRQATELAKNGVTQVAEVTTTMELIAGNVSEATTQIRQLDAKAREISGVASEIKDIADQTNLLALNAAIEAARAGEQGRGFAVVADEVRKLAERTSLATVNIASMLTAIQGETVSVVNAMSAAIPQVERGVQLSRHVAESLNSIHSGAESSLHSLQDMATAIREQGQASNSIASRVEDISQMVEETSTSIQHAAENASQVEQIANQLNQGVSHFKV</sequence>
<dbReference type="AlphaFoldDB" id="A0A377Q5U1"/>
<dbReference type="PANTHER" id="PTHR32089">
    <property type="entry name" value="METHYL-ACCEPTING CHEMOTAXIS PROTEIN MCPB"/>
    <property type="match status" value="1"/>
</dbReference>
<gene>
    <name evidence="13" type="primary">mcp4_6</name>
    <name evidence="14" type="ORF">EV682_10587</name>
    <name evidence="13" type="ORF">NCTC11159_01357</name>
</gene>
<reference evidence="13 15" key="1">
    <citation type="submission" date="2018-06" db="EMBL/GenBank/DDBJ databases">
        <authorList>
            <consortium name="Pathogen Informatics"/>
            <person name="Doyle S."/>
        </authorList>
    </citation>
    <scope>NUCLEOTIDE SEQUENCE [LARGE SCALE GENOMIC DNA]</scope>
    <source>
        <strain evidence="13 15">NCTC11159</strain>
    </source>
</reference>
<dbReference type="InterPro" id="IPR004089">
    <property type="entry name" value="MCPsignal_dom"/>
</dbReference>
<dbReference type="EMBL" id="UGHR01000001">
    <property type="protein sequence ID" value="STQ90293.1"/>
    <property type="molecule type" value="Genomic_DNA"/>
</dbReference>
<dbReference type="InterPro" id="IPR004090">
    <property type="entry name" value="Chemotax_Me-accpt_rcpt"/>
</dbReference>
<keyword evidence="5 10" id="KW-1133">Transmembrane helix</keyword>
<evidence type="ECO:0000256" key="9">
    <source>
        <dbReference type="PROSITE-ProRule" id="PRU00284"/>
    </source>
</evidence>
<evidence type="ECO:0000256" key="7">
    <source>
        <dbReference type="ARBA" id="ARBA00023224"/>
    </source>
</evidence>
<dbReference type="OrthoDB" id="8555762at2"/>
<evidence type="ECO:0000256" key="3">
    <source>
        <dbReference type="ARBA" id="ARBA00022519"/>
    </source>
</evidence>
<evidence type="ECO:0000256" key="2">
    <source>
        <dbReference type="ARBA" id="ARBA00022475"/>
    </source>
</evidence>
<evidence type="ECO:0000256" key="8">
    <source>
        <dbReference type="ARBA" id="ARBA00029447"/>
    </source>
</evidence>
<dbReference type="PRINTS" id="PR00260">
    <property type="entry name" value="CHEMTRNSDUCR"/>
</dbReference>
<keyword evidence="16" id="KW-1185">Reference proteome</keyword>
<dbReference type="SMART" id="SM01049">
    <property type="entry name" value="Cache_2"/>
    <property type="match status" value="1"/>
</dbReference>
<keyword evidence="4 10" id="KW-0812">Transmembrane</keyword>
<evidence type="ECO:0000313" key="14">
    <source>
        <dbReference type="EMBL" id="TCU86962.1"/>
    </source>
</evidence>
<keyword evidence="2" id="KW-1003">Cell membrane</keyword>
<feature type="domain" description="Methyl-accepting transducer" evidence="11">
    <location>
        <begin position="270"/>
        <end position="506"/>
    </location>
</feature>
<dbReference type="Pfam" id="PF17200">
    <property type="entry name" value="sCache_2"/>
    <property type="match status" value="1"/>
</dbReference>
<dbReference type="FunFam" id="1.10.287.950:FF:000001">
    <property type="entry name" value="Methyl-accepting chemotaxis sensory transducer"/>
    <property type="match status" value="1"/>
</dbReference>
<evidence type="ECO:0000259" key="12">
    <source>
        <dbReference type="PROSITE" id="PS50192"/>
    </source>
</evidence>
<evidence type="ECO:0000313" key="16">
    <source>
        <dbReference type="Proteomes" id="UP000295794"/>
    </source>
</evidence>
<protein>
    <submittedName>
        <fullName evidence="13">Methyl-accepting chemotaxis protein 4</fullName>
    </submittedName>
    <submittedName>
        <fullName evidence="14">Methyl-accepting chemotaxis sensory transducer with Cache sensor</fullName>
    </submittedName>
</protein>
<comment type="subcellular location">
    <subcellularLocation>
        <location evidence="1">Cell inner membrane</location>
        <topology evidence="1">Multi-pass membrane protein</topology>
    </subcellularLocation>
</comment>
<comment type="similarity">
    <text evidence="8">Belongs to the methyl-accepting chemotaxis (MCP) protein family.</text>
</comment>
<evidence type="ECO:0000313" key="15">
    <source>
        <dbReference type="Proteomes" id="UP000255108"/>
    </source>
</evidence>
<dbReference type="SUPFAM" id="SSF58104">
    <property type="entry name" value="Methyl-accepting chemotaxis protein (MCP) signaling domain"/>
    <property type="match status" value="1"/>
</dbReference>
<dbReference type="PANTHER" id="PTHR32089:SF119">
    <property type="entry name" value="METHYL-ACCEPTING CHEMOTAXIS PROTEIN CTPL"/>
    <property type="match status" value="1"/>
</dbReference>
<evidence type="ECO:0000256" key="1">
    <source>
        <dbReference type="ARBA" id="ARBA00004429"/>
    </source>
</evidence>
<dbReference type="EMBL" id="SMBT01000005">
    <property type="protein sequence ID" value="TCU86962.1"/>
    <property type="molecule type" value="Genomic_DNA"/>
</dbReference>
<accession>A0A377Q5U1</accession>
<dbReference type="GO" id="GO:0006935">
    <property type="term" value="P:chemotaxis"/>
    <property type="evidence" value="ECO:0007669"/>
    <property type="project" value="InterPro"/>
</dbReference>
<keyword evidence="7 9" id="KW-0807">Transducer</keyword>
<evidence type="ECO:0000256" key="4">
    <source>
        <dbReference type="ARBA" id="ARBA00022692"/>
    </source>
</evidence>
<evidence type="ECO:0000256" key="5">
    <source>
        <dbReference type="ARBA" id="ARBA00022989"/>
    </source>
</evidence>
<dbReference type="Proteomes" id="UP000255108">
    <property type="component" value="Unassembled WGS sequence"/>
</dbReference>
<reference evidence="14 16" key="2">
    <citation type="submission" date="2019-03" db="EMBL/GenBank/DDBJ databases">
        <title>Genomic Encyclopedia of Type Strains, Phase IV (KMG-IV): sequencing the most valuable type-strain genomes for metagenomic binning, comparative biology and taxonomic classification.</title>
        <authorList>
            <person name="Goeker M."/>
        </authorList>
    </citation>
    <scope>NUCLEOTIDE SEQUENCE [LARGE SCALE GENOMIC DNA]</scope>
    <source>
        <strain evidence="14 16">DSM 3764</strain>
    </source>
</reference>
<dbReference type="InterPro" id="IPR000727">
    <property type="entry name" value="T_SNARE_dom"/>
</dbReference>
<feature type="domain" description="T-SNARE coiled-coil homology" evidence="12">
    <location>
        <begin position="457"/>
        <end position="519"/>
    </location>
</feature>
<evidence type="ECO:0000256" key="6">
    <source>
        <dbReference type="ARBA" id="ARBA00023136"/>
    </source>
</evidence>
<proteinExistence type="inferred from homology"/>